<protein>
    <submittedName>
        <fullName evidence="1">Uncharacterized protein</fullName>
    </submittedName>
</protein>
<dbReference type="PANTHER" id="PTHR11362:SF82">
    <property type="entry name" value="PHOSPHATIDYLETHANOLAMINE-BINDING PROTEIN 4"/>
    <property type="match status" value="1"/>
</dbReference>
<evidence type="ECO:0000313" key="1">
    <source>
        <dbReference type="EMBL" id="CAH1801629.1"/>
    </source>
</evidence>
<dbReference type="AlphaFoldDB" id="A0A8J1TLB1"/>
<proteinExistence type="predicted"/>
<dbReference type="CDD" id="cd00866">
    <property type="entry name" value="PEBP_euk"/>
    <property type="match status" value="1"/>
</dbReference>
<accession>A0A8J1TLB1</accession>
<dbReference type="SUPFAM" id="SSF49777">
    <property type="entry name" value="PEBP-like"/>
    <property type="match status" value="2"/>
</dbReference>
<name>A0A8J1TLB1_OWEFU</name>
<reference evidence="1" key="1">
    <citation type="submission" date="2022-03" db="EMBL/GenBank/DDBJ databases">
        <authorList>
            <person name="Martin C."/>
        </authorList>
    </citation>
    <scope>NUCLEOTIDE SEQUENCE</scope>
</reference>
<organism evidence="1 2">
    <name type="scientific">Owenia fusiformis</name>
    <name type="common">Polychaete worm</name>
    <dbReference type="NCBI Taxonomy" id="6347"/>
    <lineage>
        <taxon>Eukaryota</taxon>
        <taxon>Metazoa</taxon>
        <taxon>Spiralia</taxon>
        <taxon>Lophotrochozoa</taxon>
        <taxon>Annelida</taxon>
        <taxon>Polychaeta</taxon>
        <taxon>Sedentaria</taxon>
        <taxon>Canalipalpata</taxon>
        <taxon>Sabellida</taxon>
        <taxon>Oweniida</taxon>
        <taxon>Oweniidae</taxon>
        <taxon>Owenia</taxon>
    </lineage>
</organism>
<dbReference type="Proteomes" id="UP000749559">
    <property type="component" value="Unassembled WGS sequence"/>
</dbReference>
<gene>
    <name evidence="1" type="ORF">OFUS_LOCUS25401</name>
</gene>
<evidence type="ECO:0000313" key="2">
    <source>
        <dbReference type="Proteomes" id="UP000749559"/>
    </source>
</evidence>
<dbReference type="PANTHER" id="PTHR11362">
    <property type="entry name" value="PHOSPHATIDYLETHANOLAMINE-BINDING PROTEIN"/>
    <property type="match status" value="1"/>
</dbReference>
<dbReference type="InterPro" id="IPR036610">
    <property type="entry name" value="PEBP-like_sf"/>
</dbReference>
<dbReference type="InterPro" id="IPR035810">
    <property type="entry name" value="PEBP_euk"/>
</dbReference>
<comment type="caution">
    <text evidence="1">The sequence shown here is derived from an EMBL/GenBank/DDBJ whole genome shotgun (WGS) entry which is preliminary data.</text>
</comment>
<dbReference type="Gene3D" id="3.90.280.10">
    <property type="entry name" value="PEBP-like"/>
    <property type="match status" value="2"/>
</dbReference>
<sequence length="530" mass="59325">MFSTILIISAAIIHVCYGQVSPCSKTNRASDLDACLNEIRTIAQNDDWFWYGRSYFTLCPEEKRQEIGCLNNDADPNRLSLADKMFTKGTFDPMALDRYIDAAYVSPPGQYMGCDHLYVTENTTSFEIDPILNTTHNPWSLRILPDMSWTSNADDYFTLLVIDTSNGIRHGIFINIKESNMSTAEVIKKYHGPMNPTSKENVYAFILLKQNAGNMSLGPGWAEKIAASMIPMNISNFITEHGLQGPIALNWMKARNDPYSVTGAFYIENCVPFIQERAIAQNRPFLKPDMSLDVRVDISFTSEPIAFTSCCNDYNYPLRSFKLDPIGDGITNAAEVRTGGSSRTYDLKMRKLGPNPSDFIGIHYSLVMIDPDVPAAQVGNKSHPLLHMIVMNIPMGNVSNGEVMVSYNGPMPPDQLPHTYYYLLYKQQGALNTSIWGSYAGNCPERLAGRCLWDIERFVTENSLMLSGATWMRTFNDAYVNHTKIVAGGDEDEFCVNSPNYPCPTSGTAFLGNSLELLFSVIFLFSIYIQ</sequence>
<dbReference type="InterPro" id="IPR008914">
    <property type="entry name" value="PEBP"/>
</dbReference>
<keyword evidence="2" id="KW-1185">Reference proteome</keyword>
<dbReference type="OrthoDB" id="2506647at2759"/>
<dbReference type="Pfam" id="PF01161">
    <property type="entry name" value="PBP"/>
    <property type="match status" value="1"/>
</dbReference>
<dbReference type="EMBL" id="CAIIXF020000012">
    <property type="protein sequence ID" value="CAH1801629.1"/>
    <property type="molecule type" value="Genomic_DNA"/>
</dbReference>